<feature type="non-terminal residue" evidence="1">
    <location>
        <position position="1"/>
    </location>
</feature>
<keyword evidence="2" id="KW-1185">Reference proteome</keyword>
<feature type="non-terminal residue" evidence="1">
    <location>
        <position position="457"/>
    </location>
</feature>
<gene>
    <name evidence="1" type="primary">rfc1</name>
    <name evidence="1" type="ORF">IWQ57_005981</name>
</gene>
<accession>A0ACC1JL14</accession>
<dbReference type="EMBL" id="JANBUJ010003158">
    <property type="protein sequence ID" value="KAJ2761695.1"/>
    <property type="molecule type" value="Genomic_DNA"/>
</dbReference>
<comment type="caution">
    <text evidence="1">The sequence shown here is derived from an EMBL/GenBank/DDBJ whole genome shotgun (WGS) entry which is preliminary data.</text>
</comment>
<dbReference type="Proteomes" id="UP001140234">
    <property type="component" value="Unassembled WGS sequence"/>
</dbReference>
<name>A0ACC1JL14_9FUNG</name>
<sequence>KEPVHTKSTDKAAGAALPAQQARPTDESAAGPSVKVASDLWTEKYKPTKLSELCGQKEHAKRILQWLSEWASGTVPNRRAVLISGPPGIGKTTTAHLAAKLAGFDVLELNASETRNKSSLNSILGSAIGNRCLLEFDRAKVRKVAHDFENEAERDVAESLQASGMKRLVVIMDEVDGMSGGDRGGGAELIQLIKRSRVPIICICNDRQSTKVRSLAGYCEDLRFRRPTEAQMRARLSTIAFRENLRIEPNAIGQLVKSTHNDIRQIINLMSSYALKNASMSYLDSKTFATANRKEVAMGPFDAISKYLSCGENMELSFADKIDLYYSDYSIMPLFVQENYIDTWPNGAGGDLEALEKLGRAADLISESDVVEGRLRGSQQWGLMPLHAVLSCVGPALHARGRRGTMYRFPGWLGQNSKGTRLARQLREVQGHMRLRMAVDKTEVRLSYVPALVPELT</sequence>
<organism evidence="1 2">
    <name type="scientific">Coemansia nantahalensis</name>
    <dbReference type="NCBI Taxonomy" id="2789366"/>
    <lineage>
        <taxon>Eukaryota</taxon>
        <taxon>Fungi</taxon>
        <taxon>Fungi incertae sedis</taxon>
        <taxon>Zoopagomycota</taxon>
        <taxon>Kickxellomycotina</taxon>
        <taxon>Kickxellomycetes</taxon>
        <taxon>Kickxellales</taxon>
        <taxon>Kickxellaceae</taxon>
        <taxon>Coemansia</taxon>
    </lineage>
</organism>
<proteinExistence type="predicted"/>
<reference evidence="1" key="1">
    <citation type="submission" date="2022-07" db="EMBL/GenBank/DDBJ databases">
        <title>Phylogenomic reconstructions and comparative analyses of Kickxellomycotina fungi.</title>
        <authorList>
            <person name="Reynolds N.K."/>
            <person name="Stajich J.E."/>
            <person name="Barry K."/>
            <person name="Grigoriev I.V."/>
            <person name="Crous P."/>
            <person name="Smith M.E."/>
        </authorList>
    </citation>
    <scope>NUCLEOTIDE SEQUENCE</scope>
    <source>
        <strain evidence="1">CBS 109366</strain>
    </source>
</reference>
<evidence type="ECO:0000313" key="1">
    <source>
        <dbReference type="EMBL" id="KAJ2761695.1"/>
    </source>
</evidence>
<evidence type="ECO:0000313" key="2">
    <source>
        <dbReference type="Proteomes" id="UP001140234"/>
    </source>
</evidence>
<protein>
    <submittedName>
        <fullName evidence="1">DNA replication factor C complex subunit Rfc1</fullName>
    </submittedName>
</protein>